<feature type="domain" description="HTH araC/xylS-type" evidence="4">
    <location>
        <begin position="182"/>
        <end position="279"/>
    </location>
</feature>
<accession>A0ABS9DD85</accession>
<evidence type="ECO:0000256" key="2">
    <source>
        <dbReference type="ARBA" id="ARBA00023125"/>
    </source>
</evidence>
<keyword evidence="3" id="KW-0804">Transcription</keyword>
<keyword evidence="6" id="KW-1185">Reference proteome</keyword>
<dbReference type="Pfam" id="PF12833">
    <property type="entry name" value="HTH_18"/>
    <property type="match status" value="1"/>
</dbReference>
<evidence type="ECO:0000256" key="1">
    <source>
        <dbReference type="ARBA" id="ARBA00023015"/>
    </source>
</evidence>
<gene>
    <name evidence="5" type="ORF">L1892_01470</name>
</gene>
<evidence type="ECO:0000313" key="6">
    <source>
        <dbReference type="Proteomes" id="UP001108089"/>
    </source>
</evidence>
<dbReference type="RefSeq" id="WP_235721669.1">
    <property type="nucleotide sequence ID" value="NZ_JAKGCU010000001.1"/>
</dbReference>
<dbReference type="PROSITE" id="PS00041">
    <property type="entry name" value="HTH_ARAC_FAMILY_1"/>
    <property type="match status" value="1"/>
</dbReference>
<dbReference type="Pfam" id="PF20240">
    <property type="entry name" value="DUF6597"/>
    <property type="match status" value="1"/>
</dbReference>
<dbReference type="Gene3D" id="1.10.10.60">
    <property type="entry name" value="Homeodomain-like"/>
    <property type="match status" value="1"/>
</dbReference>
<dbReference type="SMART" id="SM00342">
    <property type="entry name" value="HTH_ARAC"/>
    <property type="match status" value="1"/>
</dbReference>
<keyword evidence="2" id="KW-0238">DNA-binding</keyword>
<dbReference type="Proteomes" id="UP001108089">
    <property type="component" value="Unassembled WGS sequence"/>
</dbReference>
<reference evidence="5" key="1">
    <citation type="submission" date="2022-01" db="EMBL/GenBank/DDBJ databases">
        <title>Gordonia xiamenensis sp. nov., isolated from surface seawater in Xiamen.</title>
        <authorList>
            <person name="He Y.F."/>
        </authorList>
    </citation>
    <scope>NUCLEOTIDE SEQUENCE</scope>
    <source>
        <strain evidence="5">GW1C4-4</strain>
    </source>
</reference>
<name>A0ABS9DD85_9ACTN</name>
<dbReference type="SUPFAM" id="SSF46689">
    <property type="entry name" value="Homeodomain-like"/>
    <property type="match status" value="1"/>
</dbReference>
<evidence type="ECO:0000313" key="5">
    <source>
        <dbReference type="EMBL" id="MCF3937052.1"/>
    </source>
</evidence>
<keyword evidence="1" id="KW-0805">Transcription regulation</keyword>
<proteinExistence type="predicted"/>
<dbReference type="InterPro" id="IPR046532">
    <property type="entry name" value="DUF6597"/>
</dbReference>
<protein>
    <submittedName>
        <fullName evidence="5">Helix-turn-helix domain-containing protein</fullName>
    </submittedName>
</protein>
<dbReference type="PROSITE" id="PS01124">
    <property type="entry name" value="HTH_ARAC_FAMILY_2"/>
    <property type="match status" value="1"/>
</dbReference>
<dbReference type="PANTHER" id="PTHR46796">
    <property type="entry name" value="HTH-TYPE TRANSCRIPTIONAL ACTIVATOR RHAS-RELATED"/>
    <property type="match status" value="1"/>
</dbReference>
<comment type="caution">
    <text evidence="5">The sequence shown here is derived from an EMBL/GenBank/DDBJ whole genome shotgun (WGS) entry which is preliminary data.</text>
</comment>
<dbReference type="InterPro" id="IPR009057">
    <property type="entry name" value="Homeodomain-like_sf"/>
</dbReference>
<dbReference type="InterPro" id="IPR018060">
    <property type="entry name" value="HTH_AraC"/>
</dbReference>
<sequence>MKSDSSGRPAGTRIDDVERAHLVDPGDTSFAIGRWAPAPDVADLIRRFWVPIWSVPPGAEAPQRVLQYPVCLVVVTAEYSRFYGVVTGLSETVLTGEGWAIGTMLTPAAGGLITGGAVSDWTDRFGDLSEPAGAAGARLTADVRAVMAPGPRDPDRQHEATDLVEAWIRGFAPVDDDGLLINAIVEFVEGDSSVTSVTQICDRFHVTERSLQRLTRRRLGLTPKWLIQRRRLQEAAERLRGADTTLAVIAAELGYADEAHLVRDFRTVTGMTPGQFAARFS</sequence>
<dbReference type="InterPro" id="IPR050204">
    <property type="entry name" value="AraC_XylS_family_regulators"/>
</dbReference>
<evidence type="ECO:0000256" key="3">
    <source>
        <dbReference type="ARBA" id="ARBA00023163"/>
    </source>
</evidence>
<dbReference type="InterPro" id="IPR018062">
    <property type="entry name" value="HTH_AraC-typ_CS"/>
</dbReference>
<organism evidence="5 6">
    <name type="scientific">Gordonia tangerina</name>
    <dbReference type="NCBI Taxonomy" id="2911060"/>
    <lineage>
        <taxon>Bacteria</taxon>
        <taxon>Bacillati</taxon>
        <taxon>Actinomycetota</taxon>
        <taxon>Actinomycetes</taxon>
        <taxon>Mycobacteriales</taxon>
        <taxon>Gordoniaceae</taxon>
        <taxon>Gordonia</taxon>
    </lineage>
</organism>
<evidence type="ECO:0000259" key="4">
    <source>
        <dbReference type="PROSITE" id="PS01124"/>
    </source>
</evidence>
<dbReference type="EMBL" id="JAKGCU010000001">
    <property type="protein sequence ID" value="MCF3937052.1"/>
    <property type="molecule type" value="Genomic_DNA"/>
</dbReference>